<keyword evidence="2 5" id="KW-0812">Transmembrane</keyword>
<evidence type="ECO:0000256" key="1">
    <source>
        <dbReference type="ARBA" id="ARBA00004127"/>
    </source>
</evidence>
<sequence length="223" mass="24934">GWFFITDAANTAILYMAVIIQGAVGYTPEVTNYVIFAGIGGSLIFAILTGIFMNKYGPKISFIINGISWAIAIIIVFFAGWQYKTELVWNGWSFNTIIHELPKWWMFIGAFFIGIGFGGIWIIGRQFIMILAPTKRLAQYGGFQKIAGRVSAIVSPLIFAGLIYAFTGQFGVHHAYRFALAGLLVFFIIGVILLAFIKDPHKRYLAGERAPYKDLYPPRKSKK</sequence>
<feature type="transmembrane region" description="Helical" evidence="5">
    <location>
        <begin position="34"/>
        <end position="53"/>
    </location>
</feature>
<evidence type="ECO:0000256" key="5">
    <source>
        <dbReference type="SAM" id="Phobius"/>
    </source>
</evidence>
<dbReference type="Gene3D" id="1.20.1250.20">
    <property type="entry name" value="MFS general substrate transporter like domains"/>
    <property type="match status" value="1"/>
</dbReference>
<protein>
    <recommendedName>
        <fullName evidence="6">Major facilitator superfamily (MFS) profile domain-containing protein</fullName>
    </recommendedName>
</protein>
<feature type="transmembrane region" description="Helical" evidence="5">
    <location>
        <begin position="60"/>
        <end position="83"/>
    </location>
</feature>
<dbReference type="EMBL" id="BARW01008694">
    <property type="protein sequence ID" value="GAI86684.1"/>
    <property type="molecule type" value="Genomic_DNA"/>
</dbReference>
<comment type="caution">
    <text evidence="7">The sequence shown here is derived from an EMBL/GenBank/DDBJ whole genome shotgun (WGS) entry which is preliminary data.</text>
</comment>
<evidence type="ECO:0000313" key="7">
    <source>
        <dbReference type="EMBL" id="GAI86684.1"/>
    </source>
</evidence>
<name>X1U305_9ZZZZ</name>
<dbReference type="PROSITE" id="PS50850">
    <property type="entry name" value="MFS"/>
    <property type="match status" value="1"/>
</dbReference>
<reference evidence="7" key="1">
    <citation type="journal article" date="2014" name="Front. Microbiol.">
        <title>High frequency of phylogenetically diverse reductive dehalogenase-homologous genes in deep subseafloor sedimentary metagenomes.</title>
        <authorList>
            <person name="Kawai M."/>
            <person name="Futagami T."/>
            <person name="Toyoda A."/>
            <person name="Takaki Y."/>
            <person name="Nishi S."/>
            <person name="Hori S."/>
            <person name="Arai W."/>
            <person name="Tsubouchi T."/>
            <person name="Morono Y."/>
            <person name="Uchiyama I."/>
            <person name="Ito T."/>
            <person name="Fujiyama A."/>
            <person name="Inagaki F."/>
            <person name="Takami H."/>
        </authorList>
    </citation>
    <scope>NUCLEOTIDE SEQUENCE</scope>
    <source>
        <strain evidence="7">Expedition CK06-06</strain>
    </source>
</reference>
<dbReference type="SUPFAM" id="SSF103473">
    <property type="entry name" value="MFS general substrate transporter"/>
    <property type="match status" value="1"/>
</dbReference>
<feature type="transmembrane region" description="Helical" evidence="5">
    <location>
        <begin position="103"/>
        <end position="125"/>
    </location>
</feature>
<dbReference type="InterPro" id="IPR050495">
    <property type="entry name" value="ATG22/LtaA_families"/>
</dbReference>
<feature type="transmembrane region" description="Helical" evidence="5">
    <location>
        <begin position="146"/>
        <end position="166"/>
    </location>
</feature>
<dbReference type="PANTHER" id="PTHR23519:SF1">
    <property type="entry name" value="AUTOPHAGY-RELATED PROTEIN 22"/>
    <property type="match status" value="1"/>
</dbReference>
<evidence type="ECO:0000256" key="2">
    <source>
        <dbReference type="ARBA" id="ARBA00022692"/>
    </source>
</evidence>
<feature type="non-terminal residue" evidence="7">
    <location>
        <position position="1"/>
    </location>
</feature>
<proteinExistence type="predicted"/>
<comment type="subcellular location">
    <subcellularLocation>
        <location evidence="1">Endomembrane system</location>
        <topology evidence="1">Multi-pass membrane protein</topology>
    </subcellularLocation>
</comment>
<evidence type="ECO:0000256" key="4">
    <source>
        <dbReference type="ARBA" id="ARBA00023136"/>
    </source>
</evidence>
<dbReference type="PANTHER" id="PTHR23519">
    <property type="entry name" value="AUTOPHAGY-RELATED PROTEIN 22"/>
    <property type="match status" value="1"/>
</dbReference>
<gene>
    <name evidence="7" type="ORF">S12H4_17726</name>
</gene>
<feature type="transmembrane region" description="Helical" evidence="5">
    <location>
        <begin position="178"/>
        <end position="197"/>
    </location>
</feature>
<dbReference type="GO" id="GO:0012505">
    <property type="term" value="C:endomembrane system"/>
    <property type="evidence" value="ECO:0007669"/>
    <property type="project" value="UniProtKB-SubCell"/>
</dbReference>
<keyword evidence="4 5" id="KW-0472">Membrane</keyword>
<feature type="domain" description="Major facilitator superfamily (MFS) profile" evidence="6">
    <location>
        <begin position="1"/>
        <end position="223"/>
    </location>
</feature>
<dbReference type="InterPro" id="IPR020846">
    <property type="entry name" value="MFS_dom"/>
</dbReference>
<feature type="transmembrane region" description="Helical" evidence="5">
    <location>
        <begin position="12"/>
        <end position="28"/>
    </location>
</feature>
<organism evidence="7">
    <name type="scientific">marine sediment metagenome</name>
    <dbReference type="NCBI Taxonomy" id="412755"/>
    <lineage>
        <taxon>unclassified sequences</taxon>
        <taxon>metagenomes</taxon>
        <taxon>ecological metagenomes</taxon>
    </lineage>
</organism>
<dbReference type="InterPro" id="IPR011701">
    <property type="entry name" value="MFS"/>
</dbReference>
<dbReference type="GO" id="GO:0022857">
    <property type="term" value="F:transmembrane transporter activity"/>
    <property type="evidence" value="ECO:0007669"/>
    <property type="project" value="InterPro"/>
</dbReference>
<evidence type="ECO:0000256" key="3">
    <source>
        <dbReference type="ARBA" id="ARBA00022989"/>
    </source>
</evidence>
<evidence type="ECO:0000259" key="6">
    <source>
        <dbReference type="PROSITE" id="PS50850"/>
    </source>
</evidence>
<accession>X1U305</accession>
<dbReference type="InterPro" id="IPR036259">
    <property type="entry name" value="MFS_trans_sf"/>
</dbReference>
<dbReference type="Pfam" id="PF07690">
    <property type="entry name" value="MFS_1"/>
    <property type="match status" value="1"/>
</dbReference>
<dbReference type="AlphaFoldDB" id="X1U305"/>
<keyword evidence="3 5" id="KW-1133">Transmembrane helix</keyword>